<dbReference type="PANTHER" id="PTHR36318">
    <property type="entry name" value="OS06G0581300 PROTEIN"/>
    <property type="match status" value="1"/>
</dbReference>
<dbReference type="PANTHER" id="PTHR36318:SF3">
    <property type="entry name" value="OS06G0581300 PROTEIN"/>
    <property type="match status" value="1"/>
</dbReference>
<gene>
    <name evidence="2" type="ORF">A2U01_0005736</name>
</gene>
<dbReference type="EMBL" id="LXQA010007552">
    <property type="protein sequence ID" value="MCH84899.1"/>
    <property type="molecule type" value="Genomic_DNA"/>
</dbReference>
<accession>A0A392MCW7</accession>
<feature type="transmembrane region" description="Helical" evidence="1">
    <location>
        <begin position="39"/>
        <end position="65"/>
    </location>
</feature>
<evidence type="ECO:0000313" key="3">
    <source>
        <dbReference type="Proteomes" id="UP000265520"/>
    </source>
</evidence>
<protein>
    <submittedName>
        <fullName evidence="2">Uncharacterized protein</fullName>
    </submittedName>
</protein>
<organism evidence="2 3">
    <name type="scientific">Trifolium medium</name>
    <dbReference type="NCBI Taxonomy" id="97028"/>
    <lineage>
        <taxon>Eukaryota</taxon>
        <taxon>Viridiplantae</taxon>
        <taxon>Streptophyta</taxon>
        <taxon>Embryophyta</taxon>
        <taxon>Tracheophyta</taxon>
        <taxon>Spermatophyta</taxon>
        <taxon>Magnoliopsida</taxon>
        <taxon>eudicotyledons</taxon>
        <taxon>Gunneridae</taxon>
        <taxon>Pentapetalae</taxon>
        <taxon>rosids</taxon>
        <taxon>fabids</taxon>
        <taxon>Fabales</taxon>
        <taxon>Fabaceae</taxon>
        <taxon>Papilionoideae</taxon>
        <taxon>50 kb inversion clade</taxon>
        <taxon>NPAAA clade</taxon>
        <taxon>Hologalegina</taxon>
        <taxon>IRL clade</taxon>
        <taxon>Trifolieae</taxon>
        <taxon>Trifolium</taxon>
    </lineage>
</organism>
<dbReference type="Proteomes" id="UP000265520">
    <property type="component" value="Unassembled WGS sequence"/>
</dbReference>
<keyword evidence="1" id="KW-0812">Transmembrane</keyword>
<reference evidence="2 3" key="1">
    <citation type="journal article" date="2018" name="Front. Plant Sci.">
        <title>Red Clover (Trifolium pratense) and Zigzag Clover (T. medium) - A Picture of Genomic Similarities and Differences.</title>
        <authorList>
            <person name="Dluhosova J."/>
            <person name="Istvanek J."/>
            <person name="Nedelnik J."/>
            <person name="Repkova J."/>
        </authorList>
    </citation>
    <scope>NUCLEOTIDE SEQUENCE [LARGE SCALE GENOMIC DNA]</scope>
    <source>
        <strain evidence="3">cv. 10/8</strain>
        <tissue evidence="2">Leaf</tissue>
    </source>
</reference>
<dbReference type="Pfam" id="PF07343">
    <property type="entry name" value="DUF1475"/>
    <property type="match status" value="1"/>
</dbReference>
<name>A0A392MCW7_9FABA</name>
<comment type="caution">
    <text evidence="2">The sequence shown here is derived from an EMBL/GenBank/DDBJ whole genome shotgun (WGS) entry which is preliminary data.</text>
</comment>
<proteinExistence type="predicted"/>
<keyword evidence="1" id="KW-0472">Membrane</keyword>
<feature type="non-terminal residue" evidence="2">
    <location>
        <position position="1"/>
    </location>
</feature>
<keyword evidence="3" id="KW-1185">Reference proteome</keyword>
<dbReference type="AlphaFoldDB" id="A0A392MCW7"/>
<keyword evidence="1" id="KW-1133">Transmembrane helix</keyword>
<sequence length="112" mass="12473">IATCVYIVVQFLKLTPSQESSDHMYYIMVRNGTELKTKYSFVVTLRILFSILGAVMIGTLVYTLVTDGSPFRKELLTLGLFSGSKIDSYFNYADRGLGSRPGCLGKYLAPIK</sequence>
<evidence type="ECO:0000256" key="1">
    <source>
        <dbReference type="SAM" id="Phobius"/>
    </source>
</evidence>
<dbReference type="InterPro" id="IPR009943">
    <property type="entry name" value="DUF1475"/>
</dbReference>
<evidence type="ECO:0000313" key="2">
    <source>
        <dbReference type="EMBL" id="MCH84899.1"/>
    </source>
</evidence>